<evidence type="ECO:0000256" key="5">
    <source>
        <dbReference type="ARBA" id="ARBA00022842"/>
    </source>
</evidence>
<dbReference type="KEGG" id="trl:A3L10_00825"/>
<sequence length="397" mass="42956">MIAVIVQNRTAGYSNWGERLRGAFLVTFPALLLCLALDFVGGGVLGKNFDKIVTHYPLLLVILPGMMDLRGNVFGSMASRLTTALYLGKVRGIRDPEVTTNITLAITSSSIPLMILWVAGVLQLGFSHSAIVVLAIVVSSALFIGILLGYSTAFITVIPYRHSVDPDTIAAPLITSVADVITIPSLVYMIFFYEKHPGEFYTFTALMLALFGILILRSRFTGEYRKSFREIALVLTLLAIMEIFSGSTLEYYSKVISRVIILSIMYPSILDSVGNFSSIVAATTSTRLNLAGPSELRDKNFVADIGTILLLSPVIGILTNLIAVYVSHFVGLYGDVIWAFVITYPLLVIVNALIGIGVAYIAYTHSIDPDNVAIPTVTTISDVLGTLYVVLLAGTLA</sequence>
<name>A0A2Z2MWD8_9EURY</name>
<dbReference type="Gene3D" id="1.10.357.20">
    <property type="entry name" value="SLC41 divalent cation transporters, integral membrane domain"/>
    <property type="match status" value="2"/>
</dbReference>
<dbReference type="InterPro" id="IPR045349">
    <property type="entry name" value="SLC41A1-3"/>
</dbReference>
<comment type="similarity">
    <text evidence="2">Belongs to the SLC41A transporter family.</text>
</comment>
<dbReference type="PANTHER" id="PTHR16228">
    <property type="entry name" value="DIVALENT CATION TRANSPORTER SOLUTE CARRIER FAMILY 41"/>
    <property type="match status" value="1"/>
</dbReference>
<feature type="transmembrane region" description="Helical" evidence="9">
    <location>
        <begin position="336"/>
        <end position="361"/>
    </location>
</feature>
<evidence type="ECO:0000259" key="10">
    <source>
        <dbReference type="Pfam" id="PF01769"/>
    </source>
</evidence>
<feature type="transmembrane region" description="Helical" evidence="9">
    <location>
        <begin position="169"/>
        <end position="193"/>
    </location>
</feature>
<proteinExistence type="inferred from homology"/>
<dbReference type="InterPro" id="IPR036739">
    <property type="entry name" value="SLC41_membr_dom_sf"/>
</dbReference>
<keyword evidence="7" id="KW-0406">Ion transport</keyword>
<evidence type="ECO:0000256" key="3">
    <source>
        <dbReference type="ARBA" id="ARBA00022448"/>
    </source>
</evidence>
<feature type="domain" description="SLC41A/MgtE integral membrane" evidence="10">
    <location>
        <begin position="267"/>
        <end position="390"/>
    </location>
</feature>
<evidence type="ECO:0000256" key="4">
    <source>
        <dbReference type="ARBA" id="ARBA00022692"/>
    </source>
</evidence>
<reference evidence="11 12" key="1">
    <citation type="submission" date="2016-04" db="EMBL/GenBank/DDBJ databases">
        <title>Complete genome sequence of Thermococcus radiotolerans type strain EJ2.</title>
        <authorList>
            <person name="Oger P.M."/>
        </authorList>
    </citation>
    <scope>NUCLEOTIDE SEQUENCE [LARGE SCALE GENOMIC DNA]</scope>
    <source>
        <strain evidence="11 12">EJ2</strain>
    </source>
</reference>
<evidence type="ECO:0000256" key="9">
    <source>
        <dbReference type="SAM" id="Phobius"/>
    </source>
</evidence>
<evidence type="ECO:0000313" key="11">
    <source>
        <dbReference type="EMBL" id="ASJ13741.1"/>
    </source>
</evidence>
<dbReference type="Proteomes" id="UP000250085">
    <property type="component" value="Chromosome"/>
</dbReference>
<dbReference type="GO" id="GO:0016020">
    <property type="term" value="C:membrane"/>
    <property type="evidence" value="ECO:0007669"/>
    <property type="project" value="UniProtKB-SubCell"/>
</dbReference>
<gene>
    <name evidence="11" type="ORF">A3L10_00825</name>
</gene>
<keyword evidence="12" id="KW-1185">Reference proteome</keyword>
<evidence type="ECO:0000256" key="7">
    <source>
        <dbReference type="ARBA" id="ARBA00023065"/>
    </source>
</evidence>
<evidence type="ECO:0000313" key="12">
    <source>
        <dbReference type="Proteomes" id="UP000250085"/>
    </source>
</evidence>
<comment type="subcellular location">
    <subcellularLocation>
        <location evidence="1">Membrane</location>
        <topology evidence="1">Multi-pass membrane protein</topology>
    </subcellularLocation>
</comment>
<keyword evidence="8 9" id="KW-0472">Membrane</keyword>
<dbReference type="Pfam" id="PF01769">
    <property type="entry name" value="MgtE"/>
    <property type="match status" value="2"/>
</dbReference>
<dbReference type="SUPFAM" id="SSF161093">
    <property type="entry name" value="MgtE membrane domain-like"/>
    <property type="match status" value="2"/>
</dbReference>
<organism evidence="11 12">
    <name type="scientific">Thermococcus radiotolerans</name>
    <dbReference type="NCBI Taxonomy" id="187880"/>
    <lineage>
        <taxon>Archaea</taxon>
        <taxon>Methanobacteriati</taxon>
        <taxon>Methanobacteriota</taxon>
        <taxon>Thermococci</taxon>
        <taxon>Thermococcales</taxon>
        <taxon>Thermococcaceae</taxon>
        <taxon>Thermococcus</taxon>
    </lineage>
</organism>
<feature type="transmembrane region" description="Helical" evidence="9">
    <location>
        <begin position="200"/>
        <end position="219"/>
    </location>
</feature>
<evidence type="ECO:0000256" key="2">
    <source>
        <dbReference type="ARBA" id="ARBA00009749"/>
    </source>
</evidence>
<feature type="transmembrane region" description="Helical" evidence="9">
    <location>
        <begin position="301"/>
        <end position="324"/>
    </location>
</feature>
<dbReference type="OrthoDB" id="86118at2157"/>
<dbReference type="InterPro" id="IPR006667">
    <property type="entry name" value="SLC41_membr_dom"/>
</dbReference>
<dbReference type="PANTHER" id="PTHR16228:SF7">
    <property type="entry name" value="SLC41A_MGTE INTEGRAL MEMBRANE DOMAIN-CONTAINING PROTEIN"/>
    <property type="match status" value="1"/>
</dbReference>
<dbReference type="AlphaFoldDB" id="A0A2Z2MWD8"/>
<evidence type="ECO:0000256" key="1">
    <source>
        <dbReference type="ARBA" id="ARBA00004141"/>
    </source>
</evidence>
<feature type="transmembrane region" description="Helical" evidence="9">
    <location>
        <begin position="131"/>
        <end position="157"/>
    </location>
</feature>
<dbReference type="GO" id="GO:0008324">
    <property type="term" value="F:monoatomic cation transmembrane transporter activity"/>
    <property type="evidence" value="ECO:0007669"/>
    <property type="project" value="InterPro"/>
</dbReference>
<feature type="domain" description="SLC41A/MgtE integral membrane" evidence="10">
    <location>
        <begin position="64"/>
        <end position="188"/>
    </location>
</feature>
<feature type="transmembrane region" description="Helical" evidence="9">
    <location>
        <begin position="58"/>
        <end position="78"/>
    </location>
</feature>
<evidence type="ECO:0000256" key="6">
    <source>
        <dbReference type="ARBA" id="ARBA00022989"/>
    </source>
</evidence>
<feature type="transmembrane region" description="Helical" evidence="9">
    <location>
        <begin position="373"/>
        <end position="396"/>
    </location>
</feature>
<protein>
    <submittedName>
        <fullName evidence="11">Magnesium transporter</fullName>
    </submittedName>
</protein>
<dbReference type="EMBL" id="CP015106">
    <property type="protein sequence ID" value="ASJ13741.1"/>
    <property type="molecule type" value="Genomic_DNA"/>
</dbReference>
<keyword evidence="3" id="KW-0813">Transport</keyword>
<feature type="transmembrane region" description="Helical" evidence="9">
    <location>
        <begin position="231"/>
        <end position="252"/>
    </location>
</feature>
<feature type="transmembrane region" description="Helical" evidence="9">
    <location>
        <begin position="23"/>
        <end position="46"/>
    </location>
</feature>
<dbReference type="GeneID" id="33327346"/>
<keyword evidence="4 9" id="KW-0812">Transmembrane</keyword>
<evidence type="ECO:0000256" key="8">
    <source>
        <dbReference type="ARBA" id="ARBA00023136"/>
    </source>
</evidence>
<accession>A0A2Z2MWD8</accession>
<feature type="transmembrane region" description="Helical" evidence="9">
    <location>
        <begin position="98"/>
        <end position="119"/>
    </location>
</feature>
<keyword evidence="6 9" id="KW-1133">Transmembrane helix</keyword>
<dbReference type="RefSeq" id="WP_088865959.1">
    <property type="nucleotide sequence ID" value="NZ_CP015106.1"/>
</dbReference>
<keyword evidence="5" id="KW-0460">Magnesium</keyword>